<evidence type="ECO:0000256" key="3">
    <source>
        <dbReference type="PROSITE-ProRule" id="PRU00169"/>
    </source>
</evidence>
<dbReference type="AlphaFoldDB" id="A0A316UZY0"/>
<protein>
    <submittedName>
        <fullName evidence="6">CheY-like protein</fullName>
    </submittedName>
</protein>
<evidence type="ECO:0000313" key="6">
    <source>
        <dbReference type="EMBL" id="PWN28735.1"/>
    </source>
</evidence>
<dbReference type="Pfam" id="PF00072">
    <property type="entry name" value="Response_reg"/>
    <property type="match status" value="1"/>
</dbReference>
<feature type="domain" description="Response regulatory" evidence="5">
    <location>
        <begin position="49"/>
        <end position="175"/>
    </location>
</feature>
<evidence type="ECO:0000259" key="5">
    <source>
        <dbReference type="PROSITE" id="PS50110"/>
    </source>
</evidence>
<gene>
    <name evidence="6" type="ORF">BDZ90DRAFT_208450</name>
</gene>
<dbReference type="SMART" id="SM00448">
    <property type="entry name" value="REC"/>
    <property type="match status" value="1"/>
</dbReference>
<evidence type="ECO:0000256" key="2">
    <source>
        <dbReference type="ARBA" id="ARBA00023012"/>
    </source>
</evidence>
<feature type="compositionally biased region" description="Polar residues" evidence="4">
    <location>
        <begin position="12"/>
        <end position="26"/>
    </location>
</feature>
<dbReference type="SUPFAM" id="SSF52172">
    <property type="entry name" value="CheY-like"/>
    <property type="match status" value="1"/>
</dbReference>
<dbReference type="InterPro" id="IPR001789">
    <property type="entry name" value="Sig_transdc_resp-reg_receiver"/>
</dbReference>
<keyword evidence="7" id="KW-1185">Reference proteome</keyword>
<feature type="region of interest" description="Disordered" evidence="4">
    <location>
        <begin position="1"/>
        <end position="26"/>
    </location>
</feature>
<organism evidence="6 7">
    <name type="scientific">Jaminaea rosea</name>
    <dbReference type="NCBI Taxonomy" id="1569628"/>
    <lineage>
        <taxon>Eukaryota</taxon>
        <taxon>Fungi</taxon>
        <taxon>Dikarya</taxon>
        <taxon>Basidiomycota</taxon>
        <taxon>Ustilaginomycotina</taxon>
        <taxon>Exobasidiomycetes</taxon>
        <taxon>Microstromatales</taxon>
        <taxon>Microstromatales incertae sedis</taxon>
        <taxon>Jaminaea</taxon>
    </lineage>
</organism>
<evidence type="ECO:0000256" key="4">
    <source>
        <dbReference type="SAM" id="MobiDB-lite"/>
    </source>
</evidence>
<dbReference type="Proteomes" id="UP000245884">
    <property type="component" value="Unassembled WGS sequence"/>
</dbReference>
<dbReference type="CDD" id="cd17546">
    <property type="entry name" value="REC_hyHK_CKI1_RcsC-like"/>
    <property type="match status" value="1"/>
</dbReference>
<evidence type="ECO:0000256" key="1">
    <source>
        <dbReference type="ARBA" id="ARBA00022553"/>
    </source>
</evidence>
<proteinExistence type="predicted"/>
<feature type="modified residue" description="4-aspartylphosphate" evidence="3">
    <location>
        <position position="103"/>
    </location>
</feature>
<accession>A0A316UZY0</accession>
<dbReference type="STRING" id="1569628.A0A316UZY0"/>
<dbReference type="RefSeq" id="XP_025363347.1">
    <property type="nucleotide sequence ID" value="XM_025504009.1"/>
</dbReference>
<dbReference type="InterPro" id="IPR011006">
    <property type="entry name" value="CheY-like_superfamily"/>
</dbReference>
<keyword evidence="1 3" id="KW-0597">Phosphoprotein</keyword>
<dbReference type="PANTHER" id="PTHR45339:SF1">
    <property type="entry name" value="HYBRID SIGNAL TRANSDUCTION HISTIDINE KINASE J"/>
    <property type="match status" value="1"/>
</dbReference>
<dbReference type="OrthoDB" id="60033at2759"/>
<reference evidence="6 7" key="1">
    <citation type="journal article" date="2018" name="Mol. Biol. Evol.">
        <title>Broad Genomic Sampling Reveals a Smut Pathogenic Ancestry of the Fungal Clade Ustilaginomycotina.</title>
        <authorList>
            <person name="Kijpornyongpan T."/>
            <person name="Mondo S.J."/>
            <person name="Barry K."/>
            <person name="Sandor L."/>
            <person name="Lee J."/>
            <person name="Lipzen A."/>
            <person name="Pangilinan J."/>
            <person name="LaButti K."/>
            <person name="Hainaut M."/>
            <person name="Henrissat B."/>
            <person name="Grigoriev I.V."/>
            <person name="Spatafora J.W."/>
            <person name="Aime M.C."/>
        </authorList>
    </citation>
    <scope>NUCLEOTIDE SEQUENCE [LARGE SCALE GENOMIC DNA]</scope>
    <source>
        <strain evidence="6 7">MCA 5214</strain>
    </source>
</reference>
<dbReference type="GeneID" id="37025832"/>
<feature type="non-terminal residue" evidence="6">
    <location>
        <position position="1"/>
    </location>
</feature>
<feature type="non-terminal residue" evidence="6">
    <location>
        <position position="176"/>
    </location>
</feature>
<dbReference type="EMBL" id="KZ819664">
    <property type="protein sequence ID" value="PWN28735.1"/>
    <property type="molecule type" value="Genomic_DNA"/>
</dbReference>
<evidence type="ECO:0000313" key="7">
    <source>
        <dbReference type="Proteomes" id="UP000245884"/>
    </source>
</evidence>
<sequence length="176" mass="19104">QLPQLCPDHLSPSRSPTAPSALPQASPTRLSISHHTVIMNAHADKHLLRVLVVDDNALNLSVLTRLLKKKFSDILDGPPVAVDSGLKALQLLRSNVFDVILMDIEMPFLSGVDCTKRIRAGQDGVLQINRTARIVAVTTAVGDEPEILYRRTGFDGLIGKPVVYDSINELLAPLSS</sequence>
<name>A0A316UZY0_9BASI</name>
<dbReference type="Gene3D" id="3.40.50.2300">
    <property type="match status" value="1"/>
</dbReference>
<dbReference type="GO" id="GO:0000160">
    <property type="term" value="P:phosphorelay signal transduction system"/>
    <property type="evidence" value="ECO:0007669"/>
    <property type="project" value="UniProtKB-KW"/>
</dbReference>
<dbReference type="PANTHER" id="PTHR45339">
    <property type="entry name" value="HYBRID SIGNAL TRANSDUCTION HISTIDINE KINASE J"/>
    <property type="match status" value="1"/>
</dbReference>
<dbReference type="PROSITE" id="PS50110">
    <property type="entry name" value="RESPONSE_REGULATORY"/>
    <property type="match status" value="1"/>
</dbReference>
<keyword evidence="2" id="KW-0902">Two-component regulatory system</keyword>